<dbReference type="Pfam" id="PF01529">
    <property type="entry name" value="DHHC"/>
    <property type="match status" value="1"/>
</dbReference>
<dbReference type="Pfam" id="PF00023">
    <property type="entry name" value="Ank"/>
    <property type="match status" value="1"/>
</dbReference>
<protein>
    <recommendedName>
        <fullName evidence="12">Palmitoyltransferase</fullName>
        <ecNumber evidence="12">2.3.1.225</ecNumber>
    </recommendedName>
</protein>
<evidence type="ECO:0000256" key="9">
    <source>
        <dbReference type="ARBA" id="ARBA00023288"/>
    </source>
</evidence>
<dbReference type="STRING" id="215637.A0A4P9ZMB5"/>
<dbReference type="SUPFAM" id="SSF48403">
    <property type="entry name" value="Ankyrin repeat"/>
    <property type="match status" value="1"/>
</dbReference>
<keyword evidence="12" id="KW-0808">Transferase</keyword>
<evidence type="ECO:0000256" key="10">
    <source>
        <dbReference type="ARBA" id="ARBA00048048"/>
    </source>
</evidence>
<evidence type="ECO:0000313" key="15">
    <source>
        <dbReference type="Proteomes" id="UP000268162"/>
    </source>
</evidence>
<name>A0A4P9ZMB5_9FUNG</name>
<feature type="repeat" description="ANK" evidence="11">
    <location>
        <begin position="65"/>
        <end position="97"/>
    </location>
</feature>
<evidence type="ECO:0000256" key="5">
    <source>
        <dbReference type="ARBA" id="ARBA00022989"/>
    </source>
</evidence>
<feature type="transmembrane region" description="Helical" evidence="12">
    <location>
        <begin position="479"/>
        <end position="498"/>
    </location>
</feature>
<dbReference type="InterPro" id="IPR001594">
    <property type="entry name" value="Palmitoyltrfase_DHHC"/>
</dbReference>
<feature type="domain" description="Palmitoyltransferase DHHC" evidence="13">
    <location>
        <begin position="379"/>
        <end position="516"/>
    </location>
</feature>
<comment type="catalytic activity">
    <reaction evidence="10 12">
        <text>L-cysteinyl-[protein] + hexadecanoyl-CoA = S-hexadecanoyl-L-cysteinyl-[protein] + CoA</text>
        <dbReference type="Rhea" id="RHEA:36683"/>
        <dbReference type="Rhea" id="RHEA-COMP:10131"/>
        <dbReference type="Rhea" id="RHEA-COMP:11032"/>
        <dbReference type="ChEBI" id="CHEBI:29950"/>
        <dbReference type="ChEBI" id="CHEBI:57287"/>
        <dbReference type="ChEBI" id="CHEBI:57379"/>
        <dbReference type="ChEBI" id="CHEBI:74151"/>
        <dbReference type="EC" id="2.3.1.225"/>
    </reaction>
</comment>
<dbReference type="InterPro" id="IPR036770">
    <property type="entry name" value="Ankyrin_rpt-contain_sf"/>
</dbReference>
<feature type="transmembrane region" description="Helical" evidence="12">
    <location>
        <begin position="234"/>
        <end position="256"/>
    </location>
</feature>
<dbReference type="GO" id="GO:0016020">
    <property type="term" value="C:membrane"/>
    <property type="evidence" value="ECO:0007669"/>
    <property type="project" value="UniProtKB-SubCell"/>
</dbReference>
<feature type="repeat" description="ANK" evidence="11">
    <location>
        <begin position="31"/>
        <end position="63"/>
    </location>
</feature>
<proteinExistence type="inferred from homology"/>
<comment type="similarity">
    <text evidence="2">Belongs to the DHHC palmitoyltransferase family. AKR/ZDHHC17 subfamily.</text>
</comment>
<evidence type="ECO:0000256" key="12">
    <source>
        <dbReference type="RuleBase" id="RU079119"/>
    </source>
</evidence>
<evidence type="ECO:0000313" key="14">
    <source>
        <dbReference type="EMBL" id="RKP33691.1"/>
    </source>
</evidence>
<evidence type="ECO:0000256" key="8">
    <source>
        <dbReference type="ARBA" id="ARBA00023139"/>
    </source>
</evidence>
<keyword evidence="6 11" id="KW-0040">ANK repeat</keyword>
<dbReference type="GO" id="GO:0019706">
    <property type="term" value="F:protein-cysteine S-palmitoyltransferase activity"/>
    <property type="evidence" value="ECO:0007669"/>
    <property type="project" value="UniProtKB-EC"/>
</dbReference>
<gene>
    <name evidence="14" type="ORF">BJ085DRAFT_10669</name>
</gene>
<organism evidence="14 15">
    <name type="scientific">Dimargaris cristalligena</name>
    <dbReference type="NCBI Taxonomy" id="215637"/>
    <lineage>
        <taxon>Eukaryota</taxon>
        <taxon>Fungi</taxon>
        <taxon>Fungi incertae sedis</taxon>
        <taxon>Zoopagomycota</taxon>
        <taxon>Kickxellomycotina</taxon>
        <taxon>Dimargaritomycetes</taxon>
        <taxon>Dimargaritales</taxon>
        <taxon>Dimargaritaceae</taxon>
        <taxon>Dimargaris</taxon>
    </lineage>
</organism>
<dbReference type="PANTHER" id="PTHR24161">
    <property type="entry name" value="ANK_REP_REGION DOMAIN-CONTAINING PROTEIN-RELATED"/>
    <property type="match status" value="1"/>
</dbReference>
<comment type="subcellular location">
    <subcellularLocation>
        <location evidence="1">Membrane</location>
        <topology evidence="1">Multi-pass membrane protein</topology>
    </subcellularLocation>
</comment>
<dbReference type="Proteomes" id="UP000268162">
    <property type="component" value="Unassembled WGS sequence"/>
</dbReference>
<dbReference type="EC" id="2.3.1.225" evidence="12"/>
<accession>A0A4P9ZMB5</accession>
<dbReference type="PROSITE" id="PS50216">
    <property type="entry name" value="DHHC"/>
    <property type="match status" value="1"/>
</dbReference>
<keyword evidence="9" id="KW-0449">Lipoprotein</keyword>
<keyword evidence="12" id="KW-0012">Acyltransferase</keyword>
<dbReference type="PROSITE" id="PS50297">
    <property type="entry name" value="ANK_REP_REGION"/>
    <property type="match status" value="4"/>
</dbReference>
<evidence type="ECO:0000256" key="6">
    <source>
        <dbReference type="ARBA" id="ARBA00023043"/>
    </source>
</evidence>
<evidence type="ECO:0000256" key="7">
    <source>
        <dbReference type="ARBA" id="ARBA00023136"/>
    </source>
</evidence>
<feature type="non-terminal residue" evidence="14">
    <location>
        <position position="523"/>
    </location>
</feature>
<evidence type="ECO:0000256" key="1">
    <source>
        <dbReference type="ARBA" id="ARBA00004141"/>
    </source>
</evidence>
<keyword evidence="8" id="KW-0564">Palmitate</keyword>
<feature type="non-terminal residue" evidence="14">
    <location>
        <position position="1"/>
    </location>
</feature>
<evidence type="ECO:0000256" key="3">
    <source>
        <dbReference type="ARBA" id="ARBA00022692"/>
    </source>
</evidence>
<comment type="domain">
    <text evidence="12">The DHHC domain is required for palmitoyltransferase activity.</text>
</comment>
<evidence type="ECO:0000259" key="13">
    <source>
        <dbReference type="Pfam" id="PF01529"/>
    </source>
</evidence>
<evidence type="ECO:0000256" key="2">
    <source>
        <dbReference type="ARBA" id="ARBA00010104"/>
    </source>
</evidence>
<keyword evidence="3 12" id="KW-0812">Transmembrane</keyword>
<keyword evidence="5 12" id="KW-1133">Transmembrane helix</keyword>
<keyword evidence="7 12" id="KW-0472">Membrane</keyword>
<feature type="repeat" description="ANK" evidence="11">
    <location>
        <begin position="165"/>
        <end position="197"/>
    </location>
</feature>
<feature type="transmembrane region" description="Helical" evidence="12">
    <location>
        <begin position="427"/>
        <end position="450"/>
    </location>
</feature>
<evidence type="ECO:0000256" key="11">
    <source>
        <dbReference type="PROSITE-ProRule" id="PRU00023"/>
    </source>
</evidence>
<feature type="transmembrane region" description="Helical" evidence="12">
    <location>
        <begin position="299"/>
        <end position="317"/>
    </location>
</feature>
<feature type="transmembrane region" description="Helical" evidence="12">
    <location>
        <begin position="329"/>
        <end position="350"/>
    </location>
</feature>
<dbReference type="SMART" id="SM00248">
    <property type="entry name" value="ANK"/>
    <property type="match status" value="5"/>
</dbReference>
<feature type="repeat" description="ANK" evidence="11">
    <location>
        <begin position="132"/>
        <end position="164"/>
    </location>
</feature>
<evidence type="ECO:0000256" key="4">
    <source>
        <dbReference type="ARBA" id="ARBA00022737"/>
    </source>
</evidence>
<sequence length="523" mass="57467">DLHRAAQTGDVARCTALLESGQALATETDPQGITALHWSSINNQVAVVQLLLRHGALVDARSHDLQATPLHWACRQNCLLAVQALLAHGADPLAVDSARYNALHLAVHAGSPMLVAYLALVTRMPLDVPDATGHTALMWAAFQGEGSIVRLLLNVGAGIEGRDTNGFSALHWAVSRGFREPIEELLRRGLSPDCRDDKGKTPLDIAREVGVTAMYQAALTTVEQERGPHPTVRIAGYPVATLLAYILPFALVYTALRSLALFPWFAGLPLAVALLLGGHVGMLRWVIRATSATAIHRSPYFTAVFQATMFLTIGTWATTLAPDTPDHPFLNSLFLLAALSTLYTFYRALWINPGYTPLPRDVRDSAQALEGLLVGGKLDTNHFCITCLVKRPLRSKHCRICNRCVARFDHHCPWIYNCIGVANHRLFLGYVVAMIASIALFITLTVQYFVAVDPPYEPIESQPCFWGPDLCGAFQYNGWVLYLALWDMVHLSWSLFLLGSQLCQIAVANTTNEGLNGDRYHYL</sequence>
<dbReference type="EMBL" id="ML003632">
    <property type="protein sequence ID" value="RKP33691.1"/>
    <property type="molecule type" value="Genomic_DNA"/>
</dbReference>
<reference evidence="15" key="1">
    <citation type="journal article" date="2018" name="Nat. Microbiol.">
        <title>Leveraging single-cell genomics to expand the fungal tree of life.</title>
        <authorList>
            <person name="Ahrendt S.R."/>
            <person name="Quandt C.A."/>
            <person name="Ciobanu D."/>
            <person name="Clum A."/>
            <person name="Salamov A."/>
            <person name="Andreopoulos B."/>
            <person name="Cheng J.F."/>
            <person name="Woyke T."/>
            <person name="Pelin A."/>
            <person name="Henrissat B."/>
            <person name="Reynolds N.K."/>
            <person name="Benny G.L."/>
            <person name="Smith M.E."/>
            <person name="James T.Y."/>
            <person name="Grigoriev I.V."/>
        </authorList>
    </citation>
    <scope>NUCLEOTIDE SEQUENCE [LARGE SCALE GENOMIC DNA]</scope>
    <source>
        <strain evidence="15">RSA 468</strain>
    </source>
</reference>
<dbReference type="InterPro" id="IPR002110">
    <property type="entry name" value="Ankyrin_rpt"/>
</dbReference>
<dbReference type="Pfam" id="PF12796">
    <property type="entry name" value="Ank_2"/>
    <property type="match status" value="2"/>
</dbReference>
<dbReference type="PROSITE" id="PS50088">
    <property type="entry name" value="ANK_REPEAT"/>
    <property type="match status" value="4"/>
</dbReference>
<dbReference type="AlphaFoldDB" id="A0A4P9ZMB5"/>
<dbReference type="PANTHER" id="PTHR24161:SF85">
    <property type="entry name" value="PALMITOYLTRANSFERASE HIP14"/>
    <property type="match status" value="1"/>
</dbReference>
<keyword evidence="15" id="KW-1185">Reference proteome</keyword>
<feature type="transmembrane region" description="Helical" evidence="12">
    <location>
        <begin position="262"/>
        <end position="287"/>
    </location>
</feature>
<dbReference type="Gene3D" id="1.25.40.20">
    <property type="entry name" value="Ankyrin repeat-containing domain"/>
    <property type="match status" value="2"/>
</dbReference>
<keyword evidence="4" id="KW-0677">Repeat</keyword>